<dbReference type="EMBL" id="BMVP01000003">
    <property type="protein sequence ID" value="GHB50889.1"/>
    <property type="molecule type" value="Genomic_DNA"/>
</dbReference>
<comment type="caution">
    <text evidence="3">The sequence shown here is derived from an EMBL/GenBank/DDBJ whole genome shotgun (WGS) entry which is preliminary data.</text>
</comment>
<dbReference type="InterPro" id="IPR002525">
    <property type="entry name" value="Transp_IS110-like_N"/>
</dbReference>
<dbReference type="Pfam" id="PF01548">
    <property type="entry name" value="DEDD_Tnp_IS110"/>
    <property type="match status" value="1"/>
</dbReference>
<reference evidence="4" key="1">
    <citation type="journal article" date="2019" name="Int. J. Syst. Evol. Microbiol.">
        <title>The Global Catalogue of Microorganisms (GCM) 10K type strain sequencing project: providing services to taxonomists for standard genome sequencing and annotation.</title>
        <authorList>
            <consortium name="The Broad Institute Genomics Platform"/>
            <consortium name="The Broad Institute Genome Sequencing Center for Infectious Disease"/>
            <person name="Wu L."/>
            <person name="Ma J."/>
        </authorList>
    </citation>
    <scope>NUCLEOTIDE SEQUENCE [LARGE SCALE GENOMIC DNA]</scope>
    <source>
        <strain evidence="4">JCM 4738</strain>
    </source>
</reference>
<evidence type="ECO:0000313" key="4">
    <source>
        <dbReference type="Proteomes" id="UP000642673"/>
    </source>
</evidence>
<proteinExistence type="predicted"/>
<organism evidence="3 4">
    <name type="scientific">Streptomyces cirratus</name>
    <dbReference type="NCBI Taxonomy" id="68187"/>
    <lineage>
        <taxon>Bacteria</taxon>
        <taxon>Bacillati</taxon>
        <taxon>Actinomycetota</taxon>
        <taxon>Actinomycetes</taxon>
        <taxon>Kitasatosporales</taxon>
        <taxon>Streptomycetaceae</taxon>
        <taxon>Streptomyces</taxon>
    </lineage>
</organism>
<feature type="region of interest" description="Disordered" evidence="1">
    <location>
        <begin position="126"/>
        <end position="146"/>
    </location>
</feature>
<protein>
    <recommendedName>
        <fullName evidence="2">Transposase IS110-like N-terminal domain-containing protein</fullName>
    </recommendedName>
</protein>
<dbReference type="Proteomes" id="UP000642673">
    <property type="component" value="Unassembled WGS sequence"/>
</dbReference>
<accession>A0ABQ3EPZ2</accession>
<keyword evidence="4" id="KW-1185">Reference proteome</keyword>
<feature type="region of interest" description="Disordered" evidence="1">
    <location>
        <begin position="1"/>
        <end position="21"/>
    </location>
</feature>
<name>A0ABQ3EPZ2_9ACTN</name>
<sequence length="146" mass="16073">MAAPSAGSAPTDIHAHRPLPDDSDQARAVAVLARAQQDTTWNRRQVGNRLRSLLREYYPAALAAVVHWKNGLCRPAALALLKVAPRPSGREILRAEWAHHPPQVEKALGRQMLALLAQPEAACTAVDDLDRPQRRPSSNTRTRRSS</sequence>
<evidence type="ECO:0000256" key="1">
    <source>
        <dbReference type="SAM" id="MobiDB-lite"/>
    </source>
</evidence>
<gene>
    <name evidence="3" type="ORF">GCM10010347_20710</name>
</gene>
<feature type="domain" description="Transposase IS110-like N-terminal" evidence="2">
    <location>
        <begin position="12"/>
        <end position="59"/>
    </location>
</feature>
<evidence type="ECO:0000259" key="2">
    <source>
        <dbReference type="Pfam" id="PF01548"/>
    </source>
</evidence>
<evidence type="ECO:0000313" key="3">
    <source>
        <dbReference type="EMBL" id="GHB50889.1"/>
    </source>
</evidence>